<dbReference type="PANTHER" id="PTHR11079">
    <property type="entry name" value="CYTOSINE DEAMINASE FAMILY MEMBER"/>
    <property type="match status" value="1"/>
</dbReference>
<comment type="cofactor">
    <cofactor evidence="8">
        <name>Zn(2+)</name>
        <dbReference type="ChEBI" id="CHEBI:29105"/>
    </cofactor>
    <text evidence="8">Binds 1 zinc ion per subunit.</text>
</comment>
<comment type="catalytic activity">
    <reaction evidence="7 8">
        <text>adenosine(34) in tRNA + H2O + H(+) = inosine(34) in tRNA + NH4(+)</text>
        <dbReference type="Rhea" id="RHEA:43168"/>
        <dbReference type="Rhea" id="RHEA-COMP:10373"/>
        <dbReference type="Rhea" id="RHEA-COMP:10374"/>
        <dbReference type="ChEBI" id="CHEBI:15377"/>
        <dbReference type="ChEBI" id="CHEBI:15378"/>
        <dbReference type="ChEBI" id="CHEBI:28938"/>
        <dbReference type="ChEBI" id="CHEBI:74411"/>
        <dbReference type="ChEBI" id="CHEBI:82852"/>
        <dbReference type="EC" id="3.5.4.33"/>
    </reaction>
</comment>
<dbReference type="PROSITE" id="PS00903">
    <property type="entry name" value="CYT_DCMP_DEAMINASES_1"/>
    <property type="match status" value="1"/>
</dbReference>
<feature type="binding site" evidence="8">
    <location>
        <position position="74"/>
    </location>
    <ligand>
        <name>Zn(2+)</name>
        <dbReference type="ChEBI" id="CHEBI:29105"/>
        <note>catalytic</note>
    </ligand>
</feature>
<dbReference type="EC" id="3.5.4.33" evidence="8"/>
<gene>
    <name evidence="8" type="primary">tadA</name>
    <name evidence="10" type="ORF">AXK12_04470</name>
</gene>
<evidence type="ECO:0000256" key="3">
    <source>
        <dbReference type="ARBA" id="ARBA00022694"/>
    </source>
</evidence>
<dbReference type="Gene3D" id="3.40.140.10">
    <property type="entry name" value="Cytidine Deaminase, domain 2"/>
    <property type="match status" value="1"/>
</dbReference>
<dbReference type="InterPro" id="IPR016193">
    <property type="entry name" value="Cytidine_deaminase-like"/>
</dbReference>
<evidence type="ECO:0000256" key="1">
    <source>
        <dbReference type="ARBA" id="ARBA00010669"/>
    </source>
</evidence>
<dbReference type="PROSITE" id="PS51747">
    <property type="entry name" value="CYT_DCMP_DEAMINASES_2"/>
    <property type="match status" value="1"/>
</dbReference>
<keyword evidence="4 8" id="KW-0479">Metal-binding</keyword>
<dbReference type="InterPro" id="IPR016192">
    <property type="entry name" value="APOBEC/CMP_deaminase_Zn-bd"/>
</dbReference>
<dbReference type="RefSeq" id="WP_068711630.1">
    <property type="nucleotide sequence ID" value="NZ_LSZP01000032.1"/>
</dbReference>
<dbReference type="InterPro" id="IPR002125">
    <property type="entry name" value="CMP_dCMP_dom"/>
</dbReference>
<dbReference type="STRING" id="1548208.AXK12_04470"/>
<feature type="active site" description="Proton donor" evidence="8">
    <location>
        <position position="76"/>
    </location>
</feature>
<dbReference type="PANTHER" id="PTHR11079:SF202">
    <property type="entry name" value="TRNA-SPECIFIC ADENOSINE DEAMINASE"/>
    <property type="match status" value="1"/>
</dbReference>
<reference evidence="10 11" key="1">
    <citation type="submission" date="2016-02" db="EMBL/GenBank/DDBJ databases">
        <authorList>
            <person name="Wen L."/>
            <person name="He K."/>
            <person name="Yang H."/>
        </authorList>
    </citation>
    <scope>NUCLEOTIDE SEQUENCE [LARGE SCALE GENOMIC DNA]</scope>
    <source>
        <strain evidence="10 11">CV41</strain>
    </source>
</reference>
<keyword evidence="11" id="KW-1185">Reference proteome</keyword>
<keyword evidence="5 8" id="KW-0378">Hydrolase</keyword>
<comment type="subunit">
    <text evidence="2 8">Homodimer.</text>
</comment>
<keyword evidence="3 8" id="KW-0819">tRNA processing</keyword>
<dbReference type="HAMAP" id="MF_00972">
    <property type="entry name" value="tRNA_aden_deaminase"/>
    <property type="match status" value="1"/>
</dbReference>
<evidence type="ECO:0000313" key="11">
    <source>
        <dbReference type="Proteomes" id="UP000071392"/>
    </source>
</evidence>
<name>A0A139SNB4_9BACT</name>
<dbReference type="AlphaFoldDB" id="A0A139SNB4"/>
<evidence type="ECO:0000256" key="5">
    <source>
        <dbReference type="ARBA" id="ARBA00022801"/>
    </source>
</evidence>
<dbReference type="OrthoDB" id="9802676at2"/>
<keyword evidence="6 8" id="KW-0862">Zinc</keyword>
<evidence type="ECO:0000259" key="9">
    <source>
        <dbReference type="PROSITE" id="PS51747"/>
    </source>
</evidence>
<evidence type="ECO:0000313" key="10">
    <source>
        <dbReference type="EMBL" id="KXU36078.1"/>
    </source>
</evidence>
<comment type="caution">
    <text evidence="10">The sequence shown here is derived from an EMBL/GenBank/DDBJ whole genome shotgun (WGS) entry which is preliminary data.</text>
</comment>
<dbReference type="CDD" id="cd01285">
    <property type="entry name" value="nucleoside_deaminase"/>
    <property type="match status" value="1"/>
</dbReference>
<sequence>MQATRKPFPECPFEKRFPSQLVRDDTFFMSLAYNQAIDAWRRGEVPIGAVIERGGEVIALAHNTVETAHDPTAHAEVLAITQAAAALGDWRLEGCTLYVTKEPCPMCSGAVLMSRLARVCYAVRDAKMGCLGGATDLNAIATLNHHLEISAGEILEAECRTLLQTFFKLKRESSAAGS</sequence>
<dbReference type="InterPro" id="IPR058535">
    <property type="entry name" value="MafB19-deam"/>
</dbReference>
<feature type="binding site" evidence="8">
    <location>
        <position position="104"/>
    </location>
    <ligand>
        <name>Zn(2+)</name>
        <dbReference type="ChEBI" id="CHEBI:29105"/>
        <note>catalytic</note>
    </ligand>
</feature>
<dbReference type="GO" id="GO:0052717">
    <property type="term" value="F:tRNA-specific adenosine-34 deaminase activity"/>
    <property type="evidence" value="ECO:0007669"/>
    <property type="project" value="UniProtKB-UniRule"/>
</dbReference>
<dbReference type="SUPFAM" id="SSF53927">
    <property type="entry name" value="Cytidine deaminase-like"/>
    <property type="match status" value="1"/>
</dbReference>
<feature type="binding site" evidence="8">
    <location>
        <position position="107"/>
    </location>
    <ligand>
        <name>Zn(2+)</name>
        <dbReference type="ChEBI" id="CHEBI:29105"/>
        <note>catalytic</note>
    </ligand>
</feature>
<evidence type="ECO:0000256" key="6">
    <source>
        <dbReference type="ARBA" id="ARBA00022833"/>
    </source>
</evidence>
<evidence type="ECO:0000256" key="7">
    <source>
        <dbReference type="ARBA" id="ARBA00048045"/>
    </source>
</evidence>
<proteinExistence type="inferred from homology"/>
<feature type="domain" description="CMP/dCMP-type deaminase" evidence="9">
    <location>
        <begin position="23"/>
        <end position="150"/>
    </location>
</feature>
<comment type="similarity">
    <text evidence="1">Belongs to the cytidine and deoxycytidylate deaminase family. ADAT2 subfamily.</text>
</comment>
<evidence type="ECO:0000256" key="4">
    <source>
        <dbReference type="ARBA" id="ARBA00022723"/>
    </source>
</evidence>
<evidence type="ECO:0000256" key="8">
    <source>
        <dbReference type="HAMAP-Rule" id="MF_00972"/>
    </source>
</evidence>
<dbReference type="GO" id="GO:0008270">
    <property type="term" value="F:zinc ion binding"/>
    <property type="evidence" value="ECO:0007669"/>
    <property type="project" value="UniProtKB-UniRule"/>
</dbReference>
<protein>
    <recommendedName>
        <fullName evidence="8">tRNA-specific adenosine deaminase</fullName>
        <ecNumber evidence="8">3.5.4.33</ecNumber>
    </recommendedName>
</protein>
<evidence type="ECO:0000256" key="2">
    <source>
        <dbReference type="ARBA" id="ARBA00011738"/>
    </source>
</evidence>
<dbReference type="Proteomes" id="UP000071392">
    <property type="component" value="Unassembled WGS sequence"/>
</dbReference>
<accession>A0A139SNB4</accession>
<dbReference type="GO" id="GO:0002100">
    <property type="term" value="P:tRNA wobble adenosine to inosine editing"/>
    <property type="evidence" value="ECO:0007669"/>
    <property type="project" value="UniProtKB-UniRule"/>
</dbReference>
<dbReference type="Pfam" id="PF14437">
    <property type="entry name" value="MafB19-deam"/>
    <property type="match status" value="1"/>
</dbReference>
<dbReference type="EMBL" id="LSZP01000032">
    <property type="protein sequence ID" value="KXU36078.1"/>
    <property type="molecule type" value="Genomic_DNA"/>
</dbReference>
<organism evidence="10 11">
    <name type="scientific">Cephaloticoccus capnophilus</name>
    <dbReference type="NCBI Taxonomy" id="1548208"/>
    <lineage>
        <taxon>Bacteria</taxon>
        <taxon>Pseudomonadati</taxon>
        <taxon>Verrucomicrobiota</taxon>
        <taxon>Opitutia</taxon>
        <taxon>Opitutales</taxon>
        <taxon>Opitutaceae</taxon>
        <taxon>Cephaloticoccus</taxon>
    </lineage>
</organism>
<comment type="function">
    <text evidence="8">Catalyzes the deamination of adenosine to inosine at the wobble position 34 of tRNA(Arg2).</text>
</comment>
<dbReference type="InterPro" id="IPR028883">
    <property type="entry name" value="tRNA_aden_deaminase"/>
</dbReference>